<geneLocation type="plasmid" evidence="5">
    <name>cbm2636p</name>
</geneLocation>
<organism evidence="3 8">
    <name type="scientific">Cupriavidus taiwanensis</name>
    <dbReference type="NCBI Taxonomy" id="164546"/>
    <lineage>
        <taxon>Bacteria</taxon>
        <taxon>Pseudomonadati</taxon>
        <taxon>Pseudomonadota</taxon>
        <taxon>Betaproteobacteria</taxon>
        <taxon>Burkholderiales</taxon>
        <taxon>Burkholderiaceae</taxon>
        <taxon>Cupriavidus</taxon>
    </lineage>
</organism>
<proteinExistence type="predicted"/>
<dbReference type="Proteomes" id="UP000256297">
    <property type="component" value="Plasmid CBM2589_p"/>
</dbReference>
<reference evidence="5 6" key="1">
    <citation type="submission" date="2018-01" db="EMBL/GenBank/DDBJ databases">
        <authorList>
            <person name="Clerissi C."/>
        </authorList>
    </citation>
    <scope>NUCLEOTIDE SEQUENCE [LARGE SCALE GENOMIC DNA]</scope>
    <source>
        <strain evidence="2">Cupriavidus taiwanensis LMG 19430</strain>
        <strain evidence="1">Cupriavidus taiwanensis STM 3521</strain>
        <strain evidence="3">Cupriavidus taiwanensis STM 6021</strain>
        <strain evidence="4">Cupriavidus taiwanensis SWF 66322</strain>
        <plasmid evidence="7">cbm2586_p</plasmid>
        <plasmid evidence="6">cbm2589_p</plasmid>
        <plasmid evidence="8">cbm2594_p</plasmid>
        <plasmid evidence="5">cbm2636p</plasmid>
        <plasmid evidence="4">CBM2636p</plasmid>
    </source>
</reference>
<evidence type="ECO:0000313" key="7">
    <source>
        <dbReference type="Proteomes" id="UP000257016"/>
    </source>
</evidence>
<dbReference type="EMBL" id="OFSP01000077">
    <property type="protein sequence ID" value="SOY77406.1"/>
    <property type="molecule type" value="Genomic_DNA"/>
</dbReference>
<dbReference type="Proteomes" id="UP000257139">
    <property type="component" value="Plasmid CBM2594_p"/>
</dbReference>
<geneLocation type="plasmid" evidence="6">
    <name>cbm2589_p</name>
</geneLocation>
<geneLocation type="plasmid" evidence="4">
    <name>CBM2636p</name>
</geneLocation>
<accession>A0A375DBF0</accession>
<dbReference type="OMA" id="EYWELRF"/>
<keyword evidence="4" id="KW-0614">Plasmid</keyword>
<evidence type="ECO:0000313" key="3">
    <source>
        <dbReference type="EMBL" id="SPC25332.1"/>
    </source>
</evidence>
<gene>
    <name evidence="2" type="ORF">CBM2586_P90001</name>
    <name evidence="1" type="ORF">CBM2589_P90029</name>
    <name evidence="3" type="ORF">CBM2594_P30031</name>
    <name evidence="4" type="ORF">CBM2636_P10188</name>
</gene>
<dbReference type="EMBL" id="OGUU01000036">
    <property type="protein sequence ID" value="SPC25332.1"/>
    <property type="molecule type" value="Genomic_DNA"/>
</dbReference>
<dbReference type="Proteomes" id="UP000254259">
    <property type="component" value="Plasmid CBM2636p"/>
</dbReference>
<geneLocation type="plasmid" evidence="8">
    <name>cbm2594_p</name>
</geneLocation>
<evidence type="ECO:0000313" key="2">
    <source>
        <dbReference type="EMBL" id="SOY78250.1"/>
    </source>
</evidence>
<dbReference type="EMBL" id="LT984815">
    <property type="protein sequence ID" value="SPD69277.1"/>
    <property type="molecule type" value="Genomic_DNA"/>
</dbReference>
<dbReference type="EMBL" id="OFSN01000066">
    <property type="protein sequence ID" value="SOY78250.1"/>
    <property type="molecule type" value="Genomic_DNA"/>
</dbReference>
<name>A0A375DBF0_9BURK</name>
<protein>
    <submittedName>
        <fullName evidence="3">Uncharacterized protein</fullName>
    </submittedName>
</protein>
<evidence type="ECO:0000313" key="5">
    <source>
        <dbReference type="Proteomes" id="UP000254259"/>
    </source>
</evidence>
<dbReference type="AlphaFoldDB" id="A0A375DBF0"/>
<evidence type="ECO:0000313" key="1">
    <source>
        <dbReference type="EMBL" id="SOY77406.1"/>
    </source>
</evidence>
<evidence type="ECO:0000313" key="6">
    <source>
        <dbReference type="Proteomes" id="UP000256297"/>
    </source>
</evidence>
<geneLocation type="plasmid" evidence="7">
    <name>cbm2586_p</name>
</geneLocation>
<evidence type="ECO:0000313" key="8">
    <source>
        <dbReference type="Proteomes" id="UP000257139"/>
    </source>
</evidence>
<dbReference type="GeneID" id="29763703"/>
<sequence>MYNALVEAFRSAQGASLDAYDRVCALAAQVRADATIVPVPIDQAGDFRRFLRRLVASLIDRASKEFGIEGAPVCIDETRIPVNGHPNIWEAIRAGDTPDLDRYWRVLAERYQASGRALAYRQVAETLAAALQFDQPNAVRRHAKVVRLRLKAPSLPVAAARPSRRVAADAHADVRAALLALAAYAQDAGEPALAGCLRQFDHGEVFAAQQRRTFPGLDVLQYNEYWELRFAARLG</sequence>
<evidence type="ECO:0000313" key="4">
    <source>
        <dbReference type="EMBL" id="SPD69277.1"/>
    </source>
</evidence>
<dbReference type="RefSeq" id="WP_012354521.1">
    <property type="nucleotide sequence ID" value="NZ_CBCRZP010000050.1"/>
</dbReference>
<dbReference type="Proteomes" id="UP000257016">
    <property type="component" value="Unassembled WGS sequence"/>
</dbReference>